<comment type="subcellular location">
    <subcellularLocation>
        <location evidence="6">Cell membrane</location>
        <topology evidence="6">Peripheral membrane protein</topology>
        <orientation evidence="6">Cytoplasmic side</orientation>
    </subcellularLocation>
</comment>
<dbReference type="SUPFAM" id="SSF56655">
    <property type="entry name" value="Carbohydrate phosphatase"/>
    <property type="match status" value="1"/>
</dbReference>
<dbReference type="Proteomes" id="UP000184082">
    <property type="component" value="Unassembled WGS sequence"/>
</dbReference>
<dbReference type="EMBL" id="FRAJ01000019">
    <property type="protein sequence ID" value="SHK46271.1"/>
    <property type="molecule type" value="Genomic_DNA"/>
</dbReference>
<name>A0A1M6SNE6_9FIRM</name>
<comment type="catalytic activity">
    <reaction evidence="1 6">
        <text>adenosine 3',5'-bisphosphate + H2O = AMP + phosphate</text>
        <dbReference type="Rhea" id="RHEA:10040"/>
        <dbReference type="ChEBI" id="CHEBI:15377"/>
        <dbReference type="ChEBI" id="CHEBI:43474"/>
        <dbReference type="ChEBI" id="CHEBI:58343"/>
        <dbReference type="ChEBI" id="CHEBI:456215"/>
        <dbReference type="EC" id="3.1.3.7"/>
    </reaction>
</comment>
<dbReference type="InterPro" id="IPR006240">
    <property type="entry name" value="CysQ"/>
</dbReference>
<comment type="similarity">
    <text evidence="6">Belongs to the inositol monophosphatase superfamily. CysQ family.</text>
</comment>
<dbReference type="PROSITE" id="PS00629">
    <property type="entry name" value="IMP_1"/>
    <property type="match status" value="1"/>
</dbReference>
<evidence type="ECO:0000256" key="2">
    <source>
        <dbReference type="ARBA" id="ARBA00001946"/>
    </source>
</evidence>
<feature type="binding site" evidence="7">
    <location>
        <position position="85"/>
    </location>
    <ligand>
        <name>Mg(2+)</name>
        <dbReference type="ChEBI" id="CHEBI:18420"/>
        <label>1</label>
        <note>catalytic</note>
    </ligand>
</feature>
<dbReference type="GO" id="GO:0000287">
    <property type="term" value="F:magnesium ion binding"/>
    <property type="evidence" value="ECO:0007669"/>
    <property type="project" value="UniProtKB-UniRule"/>
</dbReference>
<feature type="binding site" evidence="6">
    <location>
        <position position="85"/>
    </location>
    <ligand>
        <name>Mg(2+)</name>
        <dbReference type="ChEBI" id="CHEBI:18420"/>
        <label>2</label>
    </ligand>
</feature>
<dbReference type="CDD" id="cd01638">
    <property type="entry name" value="CysQ"/>
    <property type="match status" value="1"/>
</dbReference>
<dbReference type="RefSeq" id="WP_072968323.1">
    <property type="nucleotide sequence ID" value="NZ_FRAJ01000019.1"/>
</dbReference>
<keyword evidence="6" id="KW-1003">Cell membrane</keyword>
<keyword evidence="9" id="KW-1185">Reference proteome</keyword>
<feature type="binding site" evidence="7">
    <location>
        <position position="211"/>
    </location>
    <ligand>
        <name>Mg(2+)</name>
        <dbReference type="ChEBI" id="CHEBI:18420"/>
        <label>1</label>
        <note>catalytic</note>
    </ligand>
</feature>
<evidence type="ECO:0000256" key="5">
    <source>
        <dbReference type="ARBA" id="ARBA00022842"/>
    </source>
</evidence>
<feature type="binding site" evidence="7">
    <location>
        <position position="88"/>
    </location>
    <ligand>
        <name>Mg(2+)</name>
        <dbReference type="ChEBI" id="CHEBI:18420"/>
        <label>1</label>
        <note>catalytic</note>
    </ligand>
</feature>
<dbReference type="NCBIfam" id="TIGR01331">
    <property type="entry name" value="bisphos_cysQ"/>
    <property type="match status" value="1"/>
</dbReference>
<dbReference type="PANTHER" id="PTHR43028:SF5">
    <property type="entry name" value="3'(2'),5'-BISPHOSPHATE NUCLEOTIDASE 1"/>
    <property type="match status" value="1"/>
</dbReference>
<dbReference type="EC" id="3.1.3.7" evidence="6"/>
<dbReference type="GO" id="GO:0000103">
    <property type="term" value="P:sulfate assimilation"/>
    <property type="evidence" value="ECO:0007669"/>
    <property type="project" value="TreeGrafter"/>
</dbReference>
<keyword evidence="5 6" id="KW-0460">Magnesium</keyword>
<feature type="binding site" evidence="6">
    <location>
        <position position="85"/>
    </location>
    <ligand>
        <name>Mg(2+)</name>
        <dbReference type="ChEBI" id="CHEBI:18420"/>
        <label>1</label>
    </ligand>
</feature>
<proteinExistence type="inferred from homology"/>
<dbReference type="Gene3D" id="3.30.540.10">
    <property type="entry name" value="Fructose-1,6-Bisphosphatase, subunit A, domain 1"/>
    <property type="match status" value="1"/>
</dbReference>
<evidence type="ECO:0000256" key="7">
    <source>
        <dbReference type="PIRSR" id="PIRSR600760-2"/>
    </source>
</evidence>
<sequence length="258" mass="29580">MNLIKELDTAKKLAVKAGKAILDIYENSFEIEYKEDKSPITLADKKSNDIIVEGLKKEFPAYSILSEELEDNKTRLKNDWCWIVDPLDGTKEFIKKNGEFTVNIALSYKNKVVLGVIYIPVTDELYYGIKGVGAFYKNKHKEEKIKVSDRRKELRVVMSRSHATDKLTYLLEKNKDKINDVKKVGSSLKGCLIARGEAEIYYRFSLTKEWDTAAMQAIVECAGGIFKQIDGLDMIYNRENPLNEKGFYILNNIDNKLI</sequence>
<dbReference type="PRINTS" id="PR00377">
    <property type="entry name" value="IMPHPHTASES"/>
</dbReference>
<comment type="function">
    <text evidence="6">Converts adenosine-3',5'-bisphosphate (PAP) to AMP.</text>
</comment>
<feature type="binding site" evidence="6">
    <location>
        <position position="67"/>
    </location>
    <ligand>
        <name>Mg(2+)</name>
        <dbReference type="ChEBI" id="CHEBI:18420"/>
        <label>1</label>
    </ligand>
</feature>
<feature type="binding site" evidence="6">
    <location>
        <position position="211"/>
    </location>
    <ligand>
        <name>substrate</name>
    </ligand>
</feature>
<accession>A0A1M6SNE6</accession>
<feature type="binding site" evidence="6">
    <location>
        <position position="67"/>
    </location>
    <ligand>
        <name>substrate</name>
    </ligand>
</feature>
<dbReference type="GO" id="GO:0008441">
    <property type="term" value="F:3'(2'),5'-bisphosphate nucleotidase activity"/>
    <property type="evidence" value="ECO:0007669"/>
    <property type="project" value="UniProtKB-UniRule"/>
</dbReference>
<feature type="binding site" evidence="6">
    <location>
        <position position="211"/>
    </location>
    <ligand>
        <name>Mg(2+)</name>
        <dbReference type="ChEBI" id="CHEBI:18420"/>
        <label>2</label>
    </ligand>
</feature>
<dbReference type="Gene3D" id="3.40.190.80">
    <property type="match status" value="1"/>
</dbReference>
<evidence type="ECO:0000256" key="4">
    <source>
        <dbReference type="ARBA" id="ARBA00022801"/>
    </source>
</evidence>
<dbReference type="InterPro" id="IPR020583">
    <property type="entry name" value="Inositol_monoP_metal-BS"/>
</dbReference>
<dbReference type="PANTHER" id="PTHR43028">
    <property type="entry name" value="3'(2'),5'-BISPHOSPHATE NUCLEOTIDASE 1"/>
    <property type="match status" value="1"/>
</dbReference>
<dbReference type="InterPro" id="IPR050725">
    <property type="entry name" value="CysQ/Inositol_MonoPase"/>
</dbReference>
<reference evidence="8 9" key="1">
    <citation type="submission" date="2016-11" db="EMBL/GenBank/DDBJ databases">
        <authorList>
            <person name="Jaros S."/>
            <person name="Januszkiewicz K."/>
            <person name="Wedrychowicz H."/>
        </authorList>
    </citation>
    <scope>NUCLEOTIDE SEQUENCE [LARGE SCALE GENOMIC DNA]</scope>
    <source>
        <strain evidence="8 9">DSM 14501</strain>
    </source>
</reference>
<feature type="binding site" evidence="6">
    <location>
        <position position="88"/>
    </location>
    <ligand>
        <name>Mg(2+)</name>
        <dbReference type="ChEBI" id="CHEBI:18420"/>
        <label>2</label>
    </ligand>
</feature>
<dbReference type="GO" id="GO:0050427">
    <property type="term" value="P:3'-phosphoadenosine 5'-phosphosulfate metabolic process"/>
    <property type="evidence" value="ECO:0007669"/>
    <property type="project" value="TreeGrafter"/>
</dbReference>
<organism evidence="8 9">
    <name type="scientific">Caminicella sporogenes DSM 14501</name>
    <dbReference type="NCBI Taxonomy" id="1121266"/>
    <lineage>
        <taxon>Bacteria</taxon>
        <taxon>Bacillati</taxon>
        <taxon>Bacillota</taxon>
        <taxon>Clostridia</taxon>
        <taxon>Peptostreptococcales</taxon>
        <taxon>Caminicellaceae</taxon>
        <taxon>Caminicella</taxon>
    </lineage>
</organism>
<evidence type="ECO:0000256" key="3">
    <source>
        <dbReference type="ARBA" id="ARBA00022723"/>
    </source>
</evidence>
<dbReference type="FunFam" id="3.30.540.10:FF:000003">
    <property type="entry name" value="Inositol-1-monophosphatase"/>
    <property type="match status" value="1"/>
</dbReference>
<gene>
    <name evidence="6" type="primary">cysQ</name>
    <name evidence="8" type="ORF">SAMN02745883_02108</name>
</gene>
<keyword evidence="6" id="KW-0472">Membrane</keyword>
<keyword evidence="4 6" id="KW-0378">Hydrolase</keyword>
<dbReference type="GO" id="GO:0005886">
    <property type="term" value="C:plasma membrane"/>
    <property type="evidence" value="ECO:0007669"/>
    <property type="project" value="UniProtKB-SubCell"/>
</dbReference>
<protein>
    <recommendedName>
        <fullName evidence="6">3'(2'),5'-bisphosphate nucleotidase CysQ</fullName>
        <ecNumber evidence="6">3.1.3.7</ecNumber>
    </recommendedName>
    <alternativeName>
        <fullName evidence="6">3'(2'),5-bisphosphonucleoside 3'(2')-phosphohydrolase</fullName>
    </alternativeName>
    <alternativeName>
        <fullName evidence="6">3'-phosphoadenosine 5'-phosphate phosphatase</fullName>
        <shortName evidence="6">PAP phosphatase</shortName>
    </alternativeName>
</protein>
<evidence type="ECO:0000313" key="9">
    <source>
        <dbReference type="Proteomes" id="UP000184082"/>
    </source>
</evidence>
<dbReference type="STRING" id="1121266.SAMN02745883_02108"/>
<feature type="binding site" evidence="6">
    <location>
        <begin position="87"/>
        <end position="90"/>
    </location>
    <ligand>
        <name>substrate</name>
    </ligand>
</feature>
<feature type="binding site" evidence="7">
    <location>
        <position position="87"/>
    </location>
    <ligand>
        <name>Mg(2+)</name>
        <dbReference type="ChEBI" id="CHEBI:18420"/>
        <label>1</label>
        <note>catalytic</note>
    </ligand>
</feature>
<dbReference type="Pfam" id="PF00459">
    <property type="entry name" value="Inositol_P"/>
    <property type="match status" value="1"/>
</dbReference>
<feature type="binding site" evidence="7">
    <location>
        <position position="67"/>
    </location>
    <ligand>
        <name>Mg(2+)</name>
        <dbReference type="ChEBI" id="CHEBI:18420"/>
        <label>1</label>
        <note>catalytic</note>
    </ligand>
</feature>
<dbReference type="HAMAP" id="MF_02095">
    <property type="entry name" value="CysQ"/>
    <property type="match status" value="1"/>
</dbReference>
<evidence type="ECO:0000256" key="6">
    <source>
        <dbReference type="HAMAP-Rule" id="MF_02095"/>
    </source>
</evidence>
<dbReference type="AlphaFoldDB" id="A0A1M6SNE6"/>
<comment type="cofactor">
    <cofactor evidence="2 6 7">
        <name>Mg(2+)</name>
        <dbReference type="ChEBI" id="CHEBI:18420"/>
    </cofactor>
</comment>
<keyword evidence="3 6" id="KW-0479">Metal-binding</keyword>
<feature type="binding site" evidence="6">
    <location>
        <position position="87"/>
    </location>
    <ligand>
        <name>Mg(2+)</name>
        <dbReference type="ChEBI" id="CHEBI:18420"/>
        <label>1</label>
    </ligand>
</feature>
<evidence type="ECO:0000313" key="8">
    <source>
        <dbReference type="EMBL" id="SHK46271.1"/>
    </source>
</evidence>
<evidence type="ECO:0000256" key="1">
    <source>
        <dbReference type="ARBA" id="ARBA00001625"/>
    </source>
</evidence>
<dbReference type="InterPro" id="IPR000760">
    <property type="entry name" value="Inositol_monophosphatase-like"/>
</dbReference>